<dbReference type="InterPro" id="IPR005122">
    <property type="entry name" value="Uracil-DNA_glycosylase-like"/>
</dbReference>
<proteinExistence type="predicted"/>
<organism evidence="2 3">
    <name type="scientific">Pedobacter cryoconitis</name>
    <dbReference type="NCBI Taxonomy" id="188932"/>
    <lineage>
        <taxon>Bacteria</taxon>
        <taxon>Pseudomonadati</taxon>
        <taxon>Bacteroidota</taxon>
        <taxon>Sphingobacteriia</taxon>
        <taxon>Sphingobacteriales</taxon>
        <taxon>Sphingobacteriaceae</taxon>
        <taxon>Pedobacter</taxon>
    </lineage>
</organism>
<sequence>MDELLKDIRACTVCRDYLPNAPKPIVQASVNSKILVIGQAPGQKVQDSGIPWNDQSGNELRRWLGVSKEQFYDDQLFALVPMGFCYPGKGNSGDLPPRPECAPLWHQALWNAMPGIRLTLLIGQYAQNYYLKDKVNRSLTERVHHFDEYLPSFLPLVHPSPRNRIWQMKNPWFESELVPFLREITEDIMRSVH</sequence>
<dbReference type="Gene3D" id="3.40.470.10">
    <property type="entry name" value="Uracil-DNA glycosylase-like domain"/>
    <property type="match status" value="1"/>
</dbReference>
<comment type="caution">
    <text evidence="2">The sequence shown here is derived from an EMBL/GenBank/DDBJ whole genome shotgun (WGS) entry which is preliminary data.</text>
</comment>
<name>A0A7X0MLA0_9SPHI</name>
<reference evidence="2 3" key="1">
    <citation type="submission" date="2020-08" db="EMBL/GenBank/DDBJ databases">
        <title>Genomic Encyclopedia of Type Strains, Phase IV (KMG-V): Genome sequencing to study the core and pangenomes of soil and plant-associated prokaryotes.</title>
        <authorList>
            <person name="Whitman W."/>
        </authorList>
    </citation>
    <scope>NUCLEOTIDE SEQUENCE [LARGE SCALE GENOMIC DNA]</scope>
    <source>
        <strain evidence="2 3">M2T3</strain>
    </source>
</reference>
<dbReference type="CDD" id="cd10033">
    <property type="entry name" value="UDG_like"/>
    <property type="match status" value="1"/>
</dbReference>
<dbReference type="RefSeq" id="WP_184626699.1">
    <property type="nucleotide sequence ID" value="NZ_JACHCC010000008.1"/>
</dbReference>
<evidence type="ECO:0000313" key="2">
    <source>
        <dbReference type="EMBL" id="MBB6501198.1"/>
    </source>
</evidence>
<dbReference type="InterPro" id="IPR036895">
    <property type="entry name" value="Uracil-DNA_glycosylase-like_sf"/>
</dbReference>
<evidence type="ECO:0000313" key="3">
    <source>
        <dbReference type="Proteomes" id="UP000521017"/>
    </source>
</evidence>
<dbReference type="PANTHER" id="PTHR42160:SF1">
    <property type="entry name" value="URACIL-DNA GLYCOSYLASE SUPERFAMILY PROTEIN"/>
    <property type="match status" value="1"/>
</dbReference>
<protein>
    <submittedName>
        <fullName evidence="2">Uracil-DNA glycosylase</fullName>
    </submittedName>
</protein>
<evidence type="ECO:0000259" key="1">
    <source>
        <dbReference type="SMART" id="SM00986"/>
    </source>
</evidence>
<dbReference type="SMART" id="SM00987">
    <property type="entry name" value="UreE_C"/>
    <property type="match status" value="1"/>
</dbReference>
<dbReference type="Proteomes" id="UP000521017">
    <property type="component" value="Unassembled WGS sequence"/>
</dbReference>
<dbReference type="InterPro" id="IPR047124">
    <property type="entry name" value="HI_0220.2"/>
</dbReference>
<gene>
    <name evidence="2" type="ORF">HDF25_003361</name>
</gene>
<dbReference type="PANTHER" id="PTHR42160">
    <property type="entry name" value="URACIL-DNA GLYCOSYLASE SUPERFAMILY PROTEIN"/>
    <property type="match status" value="1"/>
</dbReference>
<dbReference type="EMBL" id="JACHCC010000008">
    <property type="protein sequence ID" value="MBB6501198.1"/>
    <property type="molecule type" value="Genomic_DNA"/>
</dbReference>
<feature type="domain" description="Uracil-DNA glycosylase-like" evidence="1">
    <location>
        <begin position="25"/>
        <end position="182"/>
    </location>
</feature>
<dbReference type="SUPFAM" id="SSF52141">
    <property type="entry name" value="Uracil-DNA glycosylase-like"/>
    <property type="match status" value="1"/>
</dbReference>
<dbReference type="SMART" id="SM00986">
    <property type="entry name" value="UDG"/>
    <property type="match status" value="1"/>
</dbReference>
<accession>A0A7X0MLA0</accession>
<dbReference type="Pfam" id="PF03167">
    <property type="entry name" value="UDG"/>
    <property type="match status" value="1"/>
</dbReference>
<dbReference type="AlphaFoldDB" id="A0A7X0MLA0"/>